<dbReference type="Proteomes" id="UP000069001">
    <property type="component" value="Unassembled WGS sequence"/>
</dbReference>
<proteinExistence type="predicted"/>
<organism evidence="1 2">
    <name type="scientific">Burkholderia cepacia</name>
    <name type="common">Pseudomonas cepacia</name>
    <dbReference type="NCBI Taxonomy" id="292"/>
    <lineage>
        <taxon>Bacteria</taxon>
        <taxon>Pseudomonadati</taxon>
        <taxon>Pseudomonadota</taxon>
        <taxon>Betaproteobacteria</taxon>
        <taxon>Burkholderiales</taxon>
        <taxon>Burkholderiaceae</taxon>
        <taxon>Burkholderia</taxon>
        <taxon>Burkholderia cepacia complex</taxon>
    </lineage>
</organism>
<gene>
    <name evidence="1" type="ORF">WS90_26600</name>
</gene>
<dbReference type="EMBL" id="LOYH01000091">
    <property type="protein sequence ID" value="KVK75691.1"/>
    <property type="molecule type" value="Genomic_DNA"/>
</dbReference>
<sequence length="141" mass="16211">MRTVAFASPTLFWNLGVVAFEVLIRIALDPVTLTLTEHQMHMRLLFTIRSRWRVNRPLICMVISYLLSHELTHKVDALLRRQLARQRDLHFAVRCAVCPFVCVRGEPELLRVMLGPSGHIAGLGRFEYLATFEPIHIPTLP</sequence>
<accession>A0A118KEI1</accession>
<evidence type="ECO:0000313" key="1">
    <source>
        <dbReference type="EMBL" id="KVK75691.1"/>
    </source>
</evidence>
<name>A0A118KEI1_BURCE</name>
<comment type="caution">
    <text evidence="1">The sequence shown here is derived from an EMBL/GenBank/DDBJ whole genome shotgun (WGS) entry which is preliminary data.</text>
</comment>
<reference evidence="1 2" key="1">
    <citation type="submission" date="2015-11" db="EMBL/GenBank/DDBJ databases">
        <title>Expanding the genomic diversity of Burkholderia species for the development of highly accurate diagnostics.</title>
        <authorList>
            <person name="Sahl J."/>
            <person name="Keim P."/>
            <person name="Wagner D."/>
        </authorList>
    </citation>
    <scope>NUCLEOTIDE SEQUENCE [LARGE SCALE GENOMIC DNA]</scope>
    <source>
        <strain evidence="1 2">MSMB1302</strain>
    </source>
</reference>
<dbReference type="AlphaFoldDB" id="A0A118KEI1"/>
<protein>
    <submittedName>
        <fullName evidence="1">Uncharacterized protein</fullName>
    </submittedName>
</protein>
<evidence type="ECO:0000313" key="2">
    <source>
        <dbReference type="Proteomes" id="UP000069001"/>
    </source>
</evidence>